<dbReference type="HOGENOM" id="CLU_128703_1_0_10"/>
<evidence type="ECO:0000313" key="3">
    <source>
        <dbReference type="Proteomes" id="UP000007590"/>
    </source>
</evidence>
<dbReference type="AlphaFoldDB" id="H8KU65"/>
<reference evidence="2" key="1">
    <citation type="submission" date="2012-02" db="EMBL/GenBank/DDBJ databases">
        <title>The complete genome of Solitalea canadensis DSM 3403.</title>
        <authorList>
            <consortium name="US DOE Joint Genome Institute (JGI-PGF)"/>
            <person name="Lucas S."/>
            <person name="Copeland A."/>
            <person name="Lapidus A."/>
            <person name="Glavina del Rio T."/>
            <person name="Dalin E."/>
            <person name="Tice H."/>
            <person name="Bruce D."/>
            <person name="Goodwin L."/>
            <person name="Pitluck S."/>
            <person name="Peters L."/>
            <person name="Ovchinnikova G."/>
            <person name="Lu M."/>
            <person name="Kyrpides N."/>
            <person name="Mavromatis K."/>
            <person name="Ivanova N."/>
            <person name="Brettin T."/>
            <person name="Detter J.C."/>
            <person name="Han C."/>
            <person name="Larimer F."/>
            <person name="Land M."/>
            <person name="Hauser L."/>
            <person name="Markowitz V."/>
            <person name="Cheng J.-F."/>
            <person name="Hugenholtz P."/>
            <person name="Woyke T."/>
            <person name="Wu D."/>
            <person name="Spring S."/>
            <person name="Schroeder M."/>
            <person name="Kopitz M."/>
            <person name="Brambilla E."/>
            <person name="Klenk H.-P."/>
            <person name="Eisen J.A."/>
        </authorList>
    </citation>
    <scope>NUCLEOTIDE SEQUENCE</scope>
    <source>
        <strain evidence="2">DSM 3403</strain>
    </source>
</reference>
<feature type="domain" description="YdhG-like" evidence="1">
    <location>
        <begin position="19"/>
        <end position="110"/>
    </location>
</feature>
<dbReference type="SUPFAM" id="SSF159888">
    <property type="entry name" value="YdhG-like"/>
    <property type="match status" value="1"/>
</dbReference>
<name>H8KU65_SOLCM</name>
<dbReference type="Pfam" id="PF08818">
    <property type="entry name" value="DUF1801"/>
    <property type="match status" value="1"/>
</dbReference>
<dbReference type="RefSeq" id="WP_014680404.1">
    <property type="nucleotide sequence ID" value="NC_017770.1"/>
</dbReference>
<dbReference type="KEGG" id="scn:Solca_2123"/>
<organism evidence="2 3">
    <name type="scientific">Solitalea canadensis (strain ATCC 29591 / DSM 3403 / JCM 21819 / LMG 8368 / NBRC 15130 / NCIMB 12057 / USAM 9D)</name>
    <name type="common">Flexibacter canadensis</name>
    <dbReference type="NCBI Taxonomy" id="929556"/>
    <lineage>
        <taxon>Bacteria</taxon>
        <taxon>Pseudomonadati</taxon>
        <taxon>Bacteroidota</taxon>
        <taxon>Sphingobacteriia</taxon>
        <taxon>Sphingobacteriales</taxon>
        <taxon>Sphingobacteriaceae</taxon>
        <taxon>Solitalea</taxon>
    </lineage>
</organism>
<dbReference type="EMBL" id="CP003349">
    <property type="protein sequence ID" value="AFD07177.1"/>
    <property type="molecule type" value="Genomic_DNA"/>
</dbReference>
<protein>
    <recommendedName>
        <fullName evidence="1">YdhG-like domain-containing protein</fullName>
    </recommendedName>
</protein>
<dbReference type="Proteomes" id="UP000007590">
    <property type="component" value="Chromosome"/>
</dbReference>
<dbReference type="STRING" id="929556.Solca_2123"/>
<evidence type="ECO:0000313" key="2">
    <source>
        <dbReference type="EMBL" id="AFD07177.1"/>
    </source>
</evidence>
<proteinExistence type="predicted"/>
<dbReference type="eggNOG" id="COG5646">
    <property type="taxonomic scope" value="Bacteria"/>
</dbReference>
<evidence type="ECO:0000259" key="1">
    <source>
        <dbReference type="Pfam" id="PF08818"/>
    </source>
</evidence>
<dbReference type="OrthoDB" id="115213at2"/>
<dbReference type="Gene3D" id="3.90.1150.200">
    <property type="match status" value="1"/>
</dbReference>
<keyword evidence="3" id="KW-1185">Reference proteome</keyword>
<gene>
    <name evidence="2" type="ordered locus">Solca_2123</name>
</gene>
<sequence length="121" mass="13400">MQKPINTDEYIAGFPESTQKLLQQIRKAIQKAAPEAEEIISYGIPTFYLKGNLVHFAGYNKHIGFYPGAGGIATFKEQLSAYKGAKGSVQFPLDQPLPLDLVTEIVKFRVQQNLEKAATSQ</sequence>
<accession>H8KU65</accession>
<dbReference type="InterPro" id="IPR014922">
    <property type="entry name" value="YdhG-like"/>
</dbReference>